<feature type="region of interest" description="Disordered" evidence="1">
    <location>
        <begin position="399"/>
        <end position="431"/>
    </location>
</feature>
<dbReference type="OrthoDB" id="9332038at2759"/>
<feature type="compositionally biased region" description="Polar residues" evidence="1">
    <location>
        <begin position="833"/>
        <end position="843"/>
    </location>
</feature>
<feature type="region of interest" description="Disordered" evidence="1">
    <location>
        <begin position="163"/>
        <end position="283"/>
    </location>
</feature>
<feature type="region of interest" description="Disordered" evidence="1">
    <location>
        <begin position="631"/>
        <end position="866"/>
    </location>
</feature>
<feature type="compositionally biased region" description="Acidic residues" evidence="1">
    <location>
        <begin position="760"/>
        <end position="778"/>
    </location>
</feature>
<feature type="region of interest" description="Disordered" evidence="1">
    <location>
        <begin position="81"/>
        <end position="130"/>
    </location>
</feature>
<feature type="compositionally biased region" description="Basic and acidic residues" evidence="1">
    <location>
        <begin position="238"/>
        <end position="248"/>
    </location>
</feature>
<gene>
    <name evidence="2" type="ORF">TSOC_006510</name>
</gene>
<evidence type="ECO:0000313" key="3">
    <source>
        <dbReference type="Proteomes" id="UP000236333"/>
    </source>
</evidence>
<protein>
    <recommendedName>
        <fullName evidence="4">LisH domain-containing protein</fullName>
    </recommendedName>
</protein>
<feature type="compositionally biased region" description="Acidic residues" evidence="1">
    <location>
        <begin position="788"/>
        <end position="802"/>
    </location>
</feature>
<feature type="compositionally biased region" description="Low complexity" evidence="1">
    <location>
        <begin position="725"/>
        <end position="735"/>
    </location>
</feature>
<feature type="compositionally biased region" description="Basic residues" evidence="1">
    <location>
        <begin position="674"/>
        <end position="696"/>
    </location>
</feature>
<evidence type="ECO:0008006" key="4">
    <source>
        <dbReference type="Google" id="ProtNLM"/>
    </source>
</evidence>
<feature type="compositionally biased region" description="Polar residues" evidence="1">
    <location>
        <begin position="856"/>
        <end position="866"/>
    </location>
</feature>
<comment type="caution">
    <text evidence="2">The sequence shown here is derived from an EMBL/GenBank/DDBJ whole genome shotgun (WGS) entry which is preliminary data.</text>
</comment>
<feature type="region of interest" description="Disordered" evidence="1">
    <location>
        <begin position="311"/>
        <end position="376"/>
    </location>
</feature>
<name>A0A2J8A3G8_9CHLO</name>
<feature type="compositionally biased region" description="Acidic residues" evidence="1">
    <location>
        <begin position="737"/>
        <end position="748"/>
    </location>
</feature>
<feature type="compositionally biased region" description="Polar residues" evidence="1">
    <location>
        <begin position="86"/>
        <end position="105"/>
    </location>
</feature>
<feature type="compositionally biased region" description="Basic and acidic residues" evidence="1">
    <location>
        <begin position="821"/>
        <end position="831"/>
    </location>
</feature>
<evidence type="ECO:0000313" key="2">
    <source>
        <dbReference type="EMBL" id="PNH07069.1"/>
    </source>
</evidence>
<proteinExistence type="predicted"/>
<keyword evidence="3" id="KW-1185">Reference proteome</keyword>
<accession>A0A2J8A3G8</accession>
<feature type="region of interest" description="Disordered" evidence="1">
    <location>
        <begin position="450"/>
        <end position="535"/>
    </location>
</feature>
<dbReference type="EMBL" id="PGGS01000200">
    <property type="protein sequence ID" value="PNH07069.1"/>
    <property type="molecule type" value="Genomic_DNA"/>
</dbReference>
<feature type="compositionally biased region" description="Low complexity" evidence="1">
    <location>
        <begin position="410"/>
        <end position="431"/>
    </location>
</feature>
<feature type="compositionally biased region" description="Low complexity" evidence="1">
    <location>
        <begin position="472"/>
        <end position="483"/>
    </location>
</feature>
<feature type="compositionally biased region" description="Basic and acidic residues" evidence="1">
    <location>
        <begin position="844"/>
        <end position="855"/>
    </location>
</feature>
<evidence type="ECO:0000256" key="1">
    <source>
        <dbReference type="SAM" id="MobiDB-lite"/>
    </source>
</evidence>
<sequence>MAEDSGSGGGHEKYLETLNFVVNFLHEEGFLKAHGVLLAEFSTRLSSPAAEGVVFAAARQTASACSAPPSPLEYSERALEALSPPRSKSAQAGSNWPSRLSSQRQRPLWDGEVDDYESMDDPGYNRRDVPSQTRFAEAELDACSEDGSERAYFMHQPGDLNYDDVESEVSASDLEGATAASSVQSGRRGHSGGSGGGPLHSHSQSHSQSGAGDAHDETWDLGPTDIKFAEPVSTPSKSPEKQDPDARRPVLSRVESLSSSFKDFEMERGLYTDGEGEGQLSSKVSDAEYVSDAEAIDFPVPVVSHEDVELFQQKQRRPSPTSSMDVAAGSLAPSVAPSRTSSEQQLPLRPFEGLGMGLAGGKEPRAGGGRRKASAKGASLLKALGTGWVEGDFASASAFERKSATDGGEASPAPRSPDAAASTSASAAAAAITEEDVALEWEFKPPVVDRLLTDSREPSLEFSTPNSDDEGAGTPTAAPTPSSGGSGPVLPPGEGGDAAAGAAAVAGDGDGLSDEATAASVGEVEGDAEEGGTPLDVQVESVTLAGELEAREAAAAFVLQPPRPAAGQLGAEEGEEEGAVSLSGPLAVGQLLAMGPLLAVGPPAASPSEALERKDSSHVVAHQINFELEDLAAEQSGGGDATAAAALPSLDVAGQPASPRSPVDASGAAGPHPARPHHQHAHHAHHAHPHNRHHRAGRDQEGQGQGQPGEEELSSAEALRQHLLQQQQQQQQYEGTEGGEEAGDEGGDDGGAFGEGSLYDGEEADVDEPQPEDGDGLEEQLSSLVDDRLDDDDDGEEEEEEEGGGRRRGRGLEGEVEAWGEEERLRAEDAKGANNNPKATTQRARPDNYTTHKQENSNSTASGPSP</sequence>
<organism evidence="2 3">
    <name type="scientific">Tetrabaena socialis</name>
    <dbReference type="NCBI Taxonomy" id="47790"/>
    <lineage>
        <taxon>Eukaryota</taxon>
        <taxon>Viridiplantae</taxon>
        <taxon>Chlorophyta</taxon>
        <taxon>core chlorophytes</taxon>
        <taxon>Chlorophyceae</taxon>
        <taxon>CS clade</taxon>
        <taxon>Chlamydomonadales</taxon>
        <taxon>Tetrabaenaceae</taxon>
        <taxon>Tetrabaena</taxon>
    </lineage>
</organism>
<dbReference type="Proteomes" id="UP000236333">
    <property type="component" value="Unassembled WGS sequence"/>
</dbReference>
<dbReference type="AlphaFoldDB" id="A0A2J8A3G8"/>
<feature type="compositionally biased region" description="Acidic residues" evidence="1">
    <location>
        <begin position="111"/>
        <end position="120"/>
    </location>
</feature>
<feature type="compositionally biased region" description="Low complexity" evidence="1">
    <location>
        <begin position="199"/>
        <end position="212"/>
    </location>
</feature>
<reference evidence="2 3" key="1">
    <citation type="journal article" date="2017" name="Mol. Biol. Evol.">
        <title>The 4-celled Tetrabaena socialis nuclear genome reveals the essential components for genetic control of cell number at the origin of multicellularity in the volvocine lineage.</title>
        <authorList>
            <person name="Featherston J."/>
            <person name="Arakaki Y."/>
            <person name="Hanschen E.R."/>
            <person name="Ferris P.J."/>
            <person name="Michod R.E."/>
            <person name="Olson B.J.S.C."/>
            <person name="Nozaki H."/>
            <person name="Durand P.M."/>
        </authorList>
    </citation>
    <scope>NUCLEOTIDE SEQUENCE [LARGE SCALE GENOMIC DNA]</scope>
    <source>
        <strain evidence="2 3">NIES-571</strain>
    </source>
</reference>